<gene>
    <name evidence="1" type="ORF">J2S42_000894</name>
</gene>
<reference evidence="1 2" key="1">
    <citation type="submission" date="2023-07" db="EMBL/GenBank/DDBJ databases">
        <title>Sequencing the genomes of 1000 actinobacteria strains.</title>
        <authorList>
            <person name="Klenk H.-P."/>
        </authorList>
    </citation>
    <scope>NUCLEOTIDE SEQUENCE [LARGE SCALE GENOMIC DNA]</scope>
    <source>
        <strain evidence="1 2">DSM 44709</strain>
    </source>
</reference>
<name>A0AAE3VWC6_9ACTN</name>
<dbReference type="AlphaFoldDB" id="A0AAE3VWC6"/>
<sequence length="81" mass="9340">MFFIFGFRTKAESLGWVPETCRVCGQSGSLLLIREVTKFSLFFIPLIPVRTKYVVRCQNAFCHAETRIGRDEARRLQAAVR</sequence>
<proteinExistence type="predicted"/>
<comment type="caution">
    <text evidence="1">The sequence shown here is derived from an EMBL/GenBank/DDBJ whole genome shotgun (WGS) entry which is preliminary data.</text>
</comment>
<dbReference type="RefSeq" id="WP_307235464.1">
    <property type="nucleotide sequence ID" value="NZ_JAUSUZ010000001.1"/>
</dbReference>
<organism evidence="1 2">
    <name type="scientific">Catenuloplanes indicus</name>
    <dbReference type="NCBI Taxonomy" id="137267"/>
    <lineage>
        <taxon>Bacteria</taxon>
        <taxon>Bacillati</taxon>
        <taxon>Actinomycetota</taxon>
        <taxon>Actinomycetes</taxon>
        <taxon>Micromonosporales</taxon>
        <taxon>Micromonosporaceae</taxon>
        <taxon>Catenuloplanes</taxon>
    </lineage>
</organism>
<evidence type="ECO:0000313" key="2">
    <source>
        <dbReference type="Proteomes" id="UP001240236"/>
    </source>
</evidence>
<evidence type="ECO:0008006" key="3">
    <source>
        <dbReference type="Google" id="ProtNLM"/>
    </source>
</evidence>
<keyword evidence="2" id="KW-1185">Reference proteome</keyword>
<protein>
    <recommendedName>
        <fullName evidence="3">Zinc-ribbon 15 domain-containing protein</fullName>
    </recommendedName>
</protein>
<dbReference type="EMBL" id="JAUSUZ010000001">
    <property type="protein sequence ID" value="MDQ0364225.1"/>
    <property type="molecule type" value="Genomic_DNA"/>
</dbReference>
<accession>A0AAE3VWC6</accession>
<dbReference type="Proteomes" id="UP001240236">
    <property type="component" value="Unassembled WGS sequence"/>
</dbReference>
<evidence type="ECO:0000313" key="1">
    <source>
        <dbReference type="EMBL" id="MDQ0364225.1"/>
    </source>
</evidence>